<dbReference type="InterPro" id="IPR002867">
    <property type="entry name" value="IBR_dom"/>
</dbReference>
<evidence type="ECO:0000256" key="8">
    <source>
        <dbReference type="ARBA" id="ARBA00022786"/>
    </source>
</evidence>
<evidence type="ECO:0000256" key="9">
    <source>
        <dbReference type="ARBA" id="ARBA00022833"/>
    </source>
</evidence>
<comment type="catalytic activity">
    <reaction evidence="1">
        <text>[E2 ubiquitin-conjugating enzyme]-S-ubiquitinyl-L-cysteine + [acceptor protein]-L-lysine = [E2 ubiquitin-conjugating enzyme]-L-cysteine + [acceptor protein]-N(6)-ubiquitinyl-L-lysine.</text>
        <dbReference type="EC" id="2.3.2.31"/>
    </reaction>
</comment>
<dbReference type="GO" id="GO:0016567">
    <property type="term" value="P:protein ubiquitination"/>
    <property type="evidence" value="ECO:0007669"/>
    <property type="project" value="InterPro"/>
</dbReference>
<dbReference type="eggNOG" id="KOG1815">
    <property type="taxonomic scope" value="Eukaryota"/>
</dbReference>
<dbReference type="InParanoid" id="G0MMJ4"/>
<evidence type="ECO:0000256" key="2">
    <source>
        <dbReference type="ARBA" id="ARBA00004906"/>
    </source>
</evidence>
<dbReference type="InterPro" id="IPR044066">
    <property type="entry name" value="TRIAD_supradom"/>
</dbReference>
<name>G0MMJ4_CAEBE</name>
<dbReference type="PROSITE" id="PS51873">
    <property type="entry name" value="TRIAD"/>
    <property type="match status" value="1"/>
</dbReference>
<keyword evidence="8" id="KW-0833">Ubl conjugation pathway</keyword>
<evidence type="ECO:0000256" key="10">
    <source>
        <dbReference type="SAM" id="Phobius"/>
    </source>
</evidence>
<keyword evidence="13" id="KW-1185">Reference proteome</keyword>
<keyword evidence="7" id="KW-0863">Zinc-finger</keyword>
<comment type="pathway">
    <text evidence="2">Protein modification; protein ubiquitination.</text>
</comment>
<keyword evidence="9" id="KW-0862">Zinc</keyword>
<dbReference type="GO" id="GO:0008270">
    <property type="term" value="F:zinc ion binding"/>
    <property type="evidence" value="ECO:0007669"/>
    <property type="project" value="UniProtKB-KW"/>
</dbReference>
<dbReference type="GO" id="GO:0061630">
    <property type="term" value="F:ubiquitin protein ligase activity"/>
    <property type="evidence" value="ECO:0007669"/>
    <property type="project" value="UniProtKB-EC"/>
</dbReference>
<organism evidence="13">
    <name type="scientific">Caenorhabditis brenneri</name>
    <name type="common">Nematode worm</name>
    <dbReference type="NCBI Taxonomy" id="135651"/>
    <lineage>
        <taxon>Eukaryota</taxon>
        <taxon>Metazoa</taxon>
        <taxon>Ecdysozoa</taxon>
        <taxon>Nematoda</taxon>
        <taxon>Chromadorea</taxon>
        <taxon>Rhabditida</taxon>
        <taxon>Rhabditina</taxon>
        <taxon>Rhabditomorpha</taxon>
        <taxon>Rhabditoidea</taxon>
        <taxon>Rhabditidae</taxon>
        <taxon>Peloderinae</taxon>
        <taxon>Caenorhabditis</taxon>
    </lineage>
</organism>
<evidence type="ECO:0000259" key="11">
    <source>
        <dbReference type="PROSITE" id="PS51873"/>
    </source>
</evidence>
<dbReference type="HOGENOM" id="CLU_009823_4_2_1"/>
<proteinExistence type="predicted"/>
<dbReference type="AlphaFoldDB" id="G0MMJ4"/>
<dbReference type="InterPro" id="IPR031127">
    <property type="entry name" value="E3_UB_ligase_RBR"/>
</dbReference>
<evidence type="ECO:0000256" key="6">
    <source>
        <dbReference type="ARBA" id="ARBA00022737"/>
    </source>
</evidence>
<evidence type="ECO:0000313" key="13">
    <source>
        <dbReference type="Proteomes" id="UP000008068"/>
    </source>
</evidence>
<evidence type="ECO:0000256" key="4">
    <source>
        <dbReference type="ARBA" id="ARBA00022679"/>
    </source>
</evidence>
<gene>
    <name evidence="12" type="ORF">CAEBREN_08550</name>
</gene>
<accession>G0MMJ4</accession>
<dbReference type="Pfam" id="PF22605">
    <property type="entry name" value="IBR_2"/>
    <property type="match status" value="1"/>
</dbReference>
<feature type="domain" description="RING-type" evidence="11">
    <location>
        <begin position="91"/>
        <end position="298"/>
    </location>
</feature>
<dbReference type="OrthoDB" id="69641at2759"/>
<evidence type="ECO:0000256" key="3">
    <source>
        <dbReference type="ARBA" id="ARBA00012251"/>
    </source>
</evidence>
<keyword evidence="6" id="KW-0677">Repeat</keyword>
<dbReference type="EC" id="2.3.2.31" evidence="3"/>
<dbReference type="SUPFAM" id="SSF57850">
    <property type="entry name" value="RING/U-box"/>
    <property type="match status" value="3"/>
</dbReference>
<dbReference type="PANTHER" id="PTHR11685">
    <property type="entry name" value="RBR FAMILY RING FINGER AND IBR DOMAIN-CONTAINING"/>
    <property type="match status" value="1"/>
</dbReference>
<evidence type="ECO:0000256" key="1">
    <source>
        <dbReference type="ARBA" id="ARBA00001798"/>
    </source>
</evidence>
<evidence type="ECO:0000256" key="5">
    <source>
        <dbReference type="ARBA" id="ARBA00022723"/>
    </source>
</evidence>
<dbReference type="InterPro" id="IPR054694">
    <property type="entry name" value="Parkin-like_IBR"/>
</dbReference>
<keyword evidence="5" id="KW-0479">Metal-binding</keyword>
<dbReference type="Pfam" id="PF01485">
    <property type="entry name" value="IBR"/>
    <property type="match status" value="1"/>
</dbReference>
<keyword evidence="10" id="KW-1133">Transmembrane helix</keyword>
<reference evidence="13" key="1">
    <citation type="submission" date="2011-07" db="EMBL/GenBank/DDBJ databases">
        <authorList>
            <consortium name="Caenorhabditis brenneri Sequencing and Analysis Consortium"/>
            <person name="Wilson R.K."/>
        </authorList>
    </citation>
    <scope>NUCLEOTIDE SEQUENCE [LARGE SCALE GENOMIC DNA]</scope>
    <source>
        <strain evidence="13">PB2801</strain>
    </source>
</reference>
<sequence length="481" mass="55058">MSSQCNNIEMSVLADSPPYQVLSQDEISIEIDSAVIKTQAYLKISTEECLILLLKFKWDIDSLKETYDAFNDPQNFLIENHIVPRETVAMDSLECSICCFEGKLISLACGHQACEDCWKQYLEGKIQDGEVLLECMDPSCKLLSCMVDNEELEASYKNLVIDSYVEGCSDMTWCNKECGMAIKRLKLSDTAPVECSCGTVFCFSCGRESHLPATCRQMQLWEQKCVTMPPPGKSDSSDSTTQEWLLTHTKNCPRCSTPIEKIGGCRQMRCSNRKCRFMFCWNCHGSWLTHGYNCDKAKLAANQSRVNKEVTSKLFHLYFEKMEEQKRKFEQEKALQQSSKVLLESRQTLIHSFVFGFFLKRGYYFDGFEKLRKRSEQRTNNLAKVLKECSENPESKKIVEKAARNCQATRRAFLEYCSTGSSYEDLDGKGHTTLLQLKPQRDGAIGCRAMISCWAIGTLTLVLCFVLFFWDLFIEFLILLH</sequence>
<dbReference type="EMBL" id="GL379802">
    <property type="protein sequence ID" value="EGT37544.1"/>
    <property type="molecule type" value="Genomic_DNA"/>
</dbReference>
<keyword evidence="10" id="KW-0472">Membrane</keyword>
<evidence type="ECO:0000313" key="12">
    <source>
        <dbReference type="EMBL" id="EGT37544.1"/>
    </source>
</evidence>
<keyword evidence="4" id="KW-0808">Transferase</keyword>
<feature type="transmembrane region" description="Helical" evidence="10">
    <location>
        <begin position="454"/>
        <end position="480"/>
    </location>
</feature>
<dbReference type="Proteomes" id="UP000008068">
    <property type="component" value="Unassembled WGS sequence"/>
</dbReference>
<dbReference type="InterPro" id="IPR013083">
    <property type="entry name" value="Znf_RING/FYVE/PHD"/>
</dbReference>
<keyword evidence="10" id="KW-0812">Transmembrane</keyword>
<protein>
    <recommendedName>
        <fullName evidence="3">RBR-type E3 ubiquitin transferase</fullName>
        <ecNumber evidence="3">2.3.2.31</ecNumber>
    </recommendedName>
</protein>
<dbReference type="SMART" id="SM00647">
    <property type="entry name" value="IBR"/>
    <property type="match status" value="2"/>
</dbReference>
<dbReference type="Gene3D" id="1.20.120.1750">
    <property type="match status" value="1"/>
</dbReference>
<evidence type="ECO:0000256" key="7">
    <source>
        <dbReference type="ARBA" id="ARBA00022771"/>
    </source>
</evidence>
<dbReference type="STRING" id="135651.G0MMJ4"/>
<dbReference type="Gene3D" id="3.30.40.10">
    <property type="entry name" value="Zinc/RING finger domain, C3HC4 (zinc finger)"/>
    <property type="match status" value="1"/>
</dbReference>